<comment type="caution">
    <text evidence="2">The sequence shown here is derived from an EMBL/GenBank/DDBJ whole genome shotgun (WGS) entry which is preliminary data.</text>
</comment>
<evidence type="ECO:0000259" key="1">
    <source>
        <dbReference type="Pfam" id="PF13643"/>
    </source>
</evidence>
<dbReference type="EMBL" id="JACWZZ010000001">
    <property type="protein sequence ID" value="MBD2714743.1"/>
    <property type="molecule type" value="Genomic_DNA"/>
</dbReference>
<keyword evidence="3" id="KW-1185">Reference proteome</keyword>
<gene>
    <name evidence="2" type="ORF">IC231_06825</name>
</gene>
<organism evidence="2 3">
    <name type="scientific">Hymenobacter duratus</name>
    <dbReference type="NCBI Taxonomy" id="2771356"/>
    <lineage>
        <taxon>Bacteria</taxon>
        <taxon>Pseudomonadati</taxon>
        <taxon>Bacteroidota</taxon>
        <taxon>Cytophagia</taxon>
        <taxon>Cytophagales</taxon>
        <taxon>Hymenobacteraceae</taxon>
        <taxon>Hymenobacter</taxon>
    </lineage>
</organism>
<reference evidence="2 3" key="1">
    <citation type="submission" date="2020-09" db="EMBL/GenBank/DDBJ databases">
        <authorList>
            <person name="Kim M.K."/>
        </authorList>
    </citation>
    <scope>NUCLEOTIDE SEQUENCE [LARGE SCALE GENOMIC DNA]</scope>
    <source>
        <strain evidence="2 3">BT646</strain>
    </source>
</reference>
<name>A0ABR8JD66_9BACT</name>
<protein>
    <submittedName>
        <fullName evidence="2">DUF4145 domain-containing protein</fullName>
    </submittedName>
</protein>
<sequence length="207" mass="22665">MAVLAQQLVISRCPHCGVDSPTLESILSNPIETYNVEGANLRYWRVYRCVRCGSLVTAATRGHISSPVTEIYPAPILVDDAIPNIARAYLTQAINSINAPAGAVMLCASSVDAMLKEKGYVKGSLYARIDQANKDHLITDGMKEWAHEIRLDANDQRHADQNAILPSITDAQRVIKFTQAFGEFLFVLPARIERGKADALSSANKNL</sequence>
<accession>A0ABR8JD66</accession>
<proteinExistence type="predicted"/>
<dbReference type="Proteomes" id="UP000642468">
    <property type="component" value="Unassembled WGS sequence"/>
</dbReference>
<feature type="domain" description="DUF4145" evidence="1">
    <location>
        <begin position="97"/>
        <end position="178"/>
    </location>
</feature>
<dbReference type="RefSeq" id="WP_190783748.1">
    <property type="nucleotide sequence ID" value="NZ_JACWZZ010000001.1"/>
</dbReference>
<dbReference type="Pfam" id="PF13643">
    <property type="entry name" value="DUF4145"/>
    <property type="match status" value="1"/>
</dbReference>
<evidence type="ECO:0000313" key="2">
    <source>
        <dbReference type="EMBL" id="MBD2714743.1"/>
    </source>
</evidence>
<dbReference type="InterPro" id="IPR025285">
    <property type="entry name" value="DUF4145"/>
</dbReference>
<evidence type="ECO:0000313" key="3">
    <source>
        <dbReference type="Proteomes" id="UP000642468"/>
    </source>
</evidence>